<keyword evidence="2" id="KW-1185">Reference proteome</keyword>
<accession>A0A9R1UDH9</accession>
<gene>
    <name evidence="1" type="ORF">LSAT_V11C900492420</name>
</gene>
<dbReference type="Pfam" id="PF04827">
    <property type="entry name" value="Plant_tran"/>
    <property type="match status" value="1"/>
</dbReference>
<evidence type="ECO:0000313" key="2">
    <source>
        <dbReference type="Proteomes" id="UP000235145"/>
    </source>
</evidence>
<dbReference type="PANTHER" id="PTHR47150:SF6">
    <property type="entry name" value="OS01G0872900 PROTEIN"/>
    <property type="match status" value="1"/>
</dbReference>
<proteinExistence type="predicted"/>
<comment type="caution">
    <text evidence="1">The sequence shown here is derived from an EMBL/GenBank/DDBJ whole genome shotgun (WGS) entry which is preliminary data.</text>
</comment>
<name>A0A9R1UDH9_LACSA</name>
<dbReference type="InterPro" id="IPR006912">
    <property type="entry name" value="Harbinger_derived_prot"/>
</dbReference>
<dbReference type="EMBL" id="NBSK02000009">
    <property type="protein sequence ID" value="KAJ0185195.1"/>
    <property type="molecule type" value="Genomic_DNA"/>
</dbReference>
<sequence length="219" mass="26302">MNIWNGKHVLFKIIDNSIKSSPELLIEDHPPRSRRRYCDQEHEQGEARLMEYYFVDNPTYDQATFRRRFCMTTITANGLYFQQRHEPQVDKVFHHYRNVRQLCGSWRMGHQQMHKKVSFHVSVKSILEGQMKLIWKDYFMWGEERGFPNMIGSIDCIHWKWKIVPLLGLDNMQVEAVNQQSFWMRLHHMTYRYGMHSLEDQVRAMTLTSSVGLLFLIMS</sequence>
<dbReference type="Proteomes" id="UP000235145">
    <property type="component" value="Unassembled WGS sequence"/>
</dbReference>
<dbReference type="PANTHER" id="PTHR47150">
    <property type="entry name" value="OS12G0169200 PROTEIN"/>
    <property type="match status" value="1"/>
</dbReference>
<evidence type="ECO:0000313" key="1">
    <source>
        <dbReference type="EMBL" id="KAJ0185195.1"/>
    </source>
</evidence>
<dbReference type="AlphaFoldDB" id="A0A9R1UDH9"/>
<organism evidence="1 2">
    <name type="scientific">Lactuca sativa</name>
    <name type="common">Garden lettuce</name>
    <dbReference type="NCBI Taxonomy" id="4236"/>
    <lineage>
        <taxon>Eukaryota</taxon>
        <taxon>Viridiplantae</taxon>
        <taxon>Streptophyta</taxon>
        <taxon>Embryophyta</taxon>
        <taxon>Tracheophyta</taxon>
        <taxon>Spermatophyta</taxon>
        <taxon>Magnoliopsida</taxon>
        <taxon>eudicotyledons</taxon>
        <taxon>Gunneridae</taxon>
        <taxon>Pentapetalae</taxon>
        <taxon>asterids</taxon>
        <taxon>campanulids</taxon>
        <taxon>Asterales</taxon>
        <taxon>Asteraceae</taxon>
        <taxon>Cichorioideae</taxon>
        <taxon>Cichorieae</taxon>
        <taxon>Lactucinae</taxon>
        <taxon>Lactuca</taxon>
    </lineage>
</organism>
<reference evidence="1 2" key="1">
    <citation type="journal article" date="2017" name="Nat. Commun.">
        <title>Genome assembly with in vitro proximity ligation data and whole-genome triplication in lettuce.</title>
        <authorList>
            <person name="Reyes-Chin-Wo S."/>
            <person name="Wang Z."/>
            <person name="Yang X."/>
            <person name="Kozik A."/>
            <person name="Arikit S."/>
            <person name="Song C."/>
            <person name="Xia L."/>
            <person name="Froenicke L."/>
            <person name="Lavelle D.O."/>
            <person name="Truco M.J."/>
            <person name="Xia R."/>
            <person name="Zhu S."/>
            <person name="Xu C."/>
            <person name="Xu H."/>
            <person name="Xu X."/>
            <person name="Cox K."/>
            <person name="Korf I."/>
            <person name="Meyers B.C."/>
            <person name="Michelmore R.W."/>
        </authorList>
    </citation>
    <scope>NUCLEOTIDE SEQUENCE [LARGE SCALE GENOMIC DNA]</scope>
    <source>
        <strain evidence="2">cv. Salinas</strain>
        <tissue evidence="1">Seedlings</tissue>
    </source>
</reference>
<protein>
    <submittedName>
        <fullName evidence="1">Uncharacterized protein</fullName>
    </submittedName>
</protein>